<gene>
    <name evidence="1" type="ORF">K452DRAFT_136737</name>
</gene>
<sequence>MVAATMATVSSGGGSGNGGVVVVTGARHHSSSLSVVRRPSSLSWQGGARSGCECGGCGCARACVYVCDLRLLAGWPPPPLCHLPSYTATTSARSSRERQRRRRQTPAAEAGWYGTIVCTMGYVPYLGTYPSVLRPPPAAPGPFPAATPAIPLLSPQ</sequence>
<proteinExistence type="predicted"/>
<organism evidence="1 2">
    <name type="scientific">Aplosporella prunicola CBS 121167</name>
    <dbReference type="NCBI Taxonomy" id="1176127"/>
    <lineage>
        <taxon>Eukaryota</taxon>
        <taxon>Fungi</taxon>
        <taxon>Dikarya</taxon>
        <taxon>Ascomycota</taxon>
        <taxon>Pezizomycotina</taxon>
        <taxon>Dothideomycetes</taxon>
        <taxon>Dothideomycetes incertae sedis</taxon>
        <taxon>Botryosphaeriales</taxon>
        <taxon>Aplosporellaceae</taxon>
        <taxon>Aplosporella</taxon>
    </lineage>
</organism>
<reference evidence="1" key="1">
    <citation type="journal article" date="2020" name="Stud. Mycol.">
        <title>101 Dothideomycetes genomes: a test case for predicting lifestyles and emergence of pathogens.</title>
        <authorList>
            <person name="Haridas S."/>
            <person name="Albert R."/>
            <person name="Binder M."/>
            <person name="Bloem J."/>
            <person name="Labutti K."/>
            <person name="Salamov A."/>
            <person name="Andreopoulos B."/>
            <person name="Baker S."/>
            <person name="Barry K."/>
            <person name="Bills G."/>
            <person name="Bluhm B."/>
            <person name="Cannon C."/>
            <person name="Castanera R."/>
            <person name="Culley D."/>
            <person name="Daum C."/>
            <person name="Ezra D."/>
            <person name="Gonzalez J."/>
            <person name="Henrissat B."/>
            <person name="Kuo A."/>
            <person name="Liang C."/>
            <person name="Lipzen A."/>
            <person name="Lutzoni F."/>
            <person name="Magnuson J."/>
            <person name="Mondo S."/>
            <person name="Nolan M."/>
            <person name="Ohm R."/>
            <person name="Pangilinan J."/>
            <person name="Park H.-J."/>
            <person name="Ramirez L."/>
            <person name="Alfaro M."/>
            <person name="Sun H."/>
            <person name="Tritt A."/>
            <person name="Yoshinaga Y."/>
            <person name="Zwiers L.-H."/>
            <person name="Turgeon B."/>
            <person name="Goodwin S."/>
            <person name="Spatafora J."/>
            <person name="Crous P."/>
            <person name="Grigoriev I."/>
        </authorList>
    </citation>
    <scope>NUCLEOTIDE SEQUENCE</scope>
    <source>
        <strain evidence="1">CBS 121167</strain>
    </source>
</reference>
<keyword evidence="2" id="KW-1185">Reference proteome</keyword>
<dbReference type="GeneID" id="54292835"/>
<protein>
    <submittedName>
        <fullName evidence="1">Uncharacterized protein</fullName>
    </submittedName>
</protein>
<dbReference type="RefSeq" id="XP_033400952.1">
    <property type="nucleotide sequence ID" value="XM_033535341.1"/>
</dbReference>
<evidence type="ECO:0000313" key="1">
    <source>
        <dbReference type="EMBL" id="KAF2145240.1"/>
    </source>
</evidence>
<dbReference type="AlphaFoldDB" id="A0A6A6BM77"/>
<dbReference type="Proteomes" id="UP000799438">
    <property type="component" value="Unassembled WGS sequence"/>
</dbReference>
<name>A0A6A6BM77_9PEZI</name>
<dbReference type="EMBL" id="ML995478">
    <property type="protein sequence ID" value="KAF2145240.1"/>
    <property type="molecule type" value="Genomic_DNA"/>
</dbReference>
<accession>A0A6A6BM77</accession>
<evidence type="ECO:0000313" key="2">
    <source>
        <dbReference type="Proteomes" id="UP000799438"/>
    </source>
</evidence>